<feature type="compositionally biased region" description="Basic and acidic residues" evidence="1">
    <location>
        <begin position="193"/>
        <end position="213"/>
    </location>
</feature>
<dbReference type="Proteomes" id="UP000266841">
    <property type="component" value="Unassembled WGS sequence"/>
</dbReference>
<gene>
    <name evidence="2" type="ORF">THAOC_01589</name>
</gene>
<protein>
    <submittedName>
        <fullName evidence="2">Uncharacterized protein</fullName>
    </submittedName>
</protein>
<feature type="compositionally biased region" description="Acidic residues" evidence="1">
    <location>
        <begin position="1315"/>
        <end position="1344"/>
    </location>
</feature>
<dbReference type="EMBL" id="AGNL01001910">
    <property type="protein sequence ID" value="EJK76638.1"/>
    <property type="molecule type" value="Genomic_DNA"/>
</dbReference>
<comment type="caution">
    <text evidence="2">The sequence shown here is derived from an EMBL/GenBank/DDBJ whole genome shotgun (WGS) entry which is preliminary data.</text>
</comment>
<reference evidence="2 3" key="1">
    <citation type="journal article" date="2012" name="Genome Biol.">
        <title>Genome and low-iron response of an oceanic diatom adapted to chronic iron limitation.</title>
        <authorList>
            <person name="Lommer M."/>
            <person name="Specht M."/>
            <person name="Roy A.S."/>
            <person name="Kraemer L."/>
            <person name="Andreson R."/>
            <person name="Gutowska M.A."/>
            <person name="Wolf J."/>
            <person name="Bergner S.V."/>
            <person name="Schilhabel M.B."/>
            <person name="Klostermeier U.C."/>
            <person name="Beiko R.G."/>
            <person name="Rosenstiel P."/>
            <person name="Hippler M."/>
            <person name="Laroche J."/>
        </authorList>
    </citation>
    <scope>NUCLEOTIDE SEQUENCE [LARGE SCALE GENOMIC DNA]</scope>
    <source>
        <strain evidence="2 3">CCMP1005</strain>
    </source>
</reference>
<feature type="region of interest" description="Disordered" evidence="1">
    <location>
        <begin position="1"/>
        <end position="20"/>
    </location>
</feature>
<feature type="region of interest" description="Disordered" evidence="1">
    <location>
        <begin position="1307"/>
        <end position="1344"/>
    </location>
</feature>
<evidence type="ECO:0000313" key="3">
    <source>
        <dbReference type="Proteomes" id="UP000266841"/>
    </source>
</evidence>
<keyword evidence="3" id="KW-1185">Reference proteome</keyword>
<evidence type="ECO:0000313" key="2">
    <source>
        <dbReference type="EMBL" id="EJK76638.1"/>
    </source>
</evidence>
<evidence type="ECO:0000256" key="1">
    <source>
        <dbReference type="SAM" id="MobiDB-lite"/>
    </source>
</evidence>
<feature type="region of interest" description="Disordered" evidence="1">
    <location>
        <begin position="293"/>
        <end position="320"/>
    </location>
</feature>
<name>K0TD89_THAOC</name>
<sequence length="1344" mass="152373">MGRKKATKKKKADPHLPENTIKTDICGCFYLPKPPKHKCKKTEQRWDDKWRRTADRYYAELGKRHKNWCDNNLPENTIETDICGCFYQPEPPEHECERAEQEWDDKWSRISDRYYAALREQHDDWCGQVDNVGEEAATNPDHAIGVPLSDSATIDTEDSGKNDDDDAGVKPAASLQYSTVNADVDMLGDADDPEKKRKADEESTSAREAKKADTTASPMKRRNQPQEPSRDNPIRPPQWDSLGKENKSSKDISTAKFVDSFFQSPVPFQKEVIETLLSDPRATPILPAGLSRVSRRTTPSTQAVSTQTQGSSQQASAQTDISIKPTSLRSDIARMTVEHDKRIVQLSDQSKYRLLQTDAFDYLRPTVSGGAPGAHRSLVNSNDANFNLRLAAMKSLNRSARSICDFVMGLCLSAEQRRLALWQAFGRSGLREIVQSFGFNTREVRIGQLMAQNVSRFMQKVRSTGHSHGRVSDAQRLVVNSILTGSISTPQRSSGQERRAGQPSDRAVLGALGLPLGSHHLLRQCRENRVQSKEEGQYNFLGPVPQRRTKVSDETWDELRNEWLPNHQNVSDTPTKNDTVMKRDRLGNIVRGRNNEPVHVQKQLARVSPREFHNSMIEPVEKGGFAGARGENGEVLISLTAMRRYWPNWIVPMTKRYKEMCVCVLCGIPNGLAKSLHLWRRRTIDGLERALAGMPLGRAKAQKEEELNEYKSEVFAGGPKADKRMSSYLNMIACPPVTLATCPDCPKYKPNNYESKCGGLIRYTLMDKVRCCSWHGDGFIVQDGSKWTCSKCDAMTDEEKAKTKKKPAKVSNRTFRRMFCVPVSTFVEPDGVFQIHLEKYLWHRFHRTFLGGSIGLEMAHQYVKNRPGEALITNRDWADAWKKAAFGQFQQEHFGNSETVNIEGCTAKYCLPCGTERFNFYSHLTDMKRRDGSTVAENIRTMLYDLFDRGDLTLGTLKVLRQGTAKCTVDATNGMDKTLLDLFFSCLVADPEELESGMKRVLTHTRGEDGEEISLAEVCYNILNDPDRTMGSKSHEKRSKDRKIHEKRYFLLLERDVDGVGVKFVLKGFEDGKHNGIGCHYNLRADPQLFDIGRMRIAIRRFPCFCEGCVAKLNEPIETRYAGHSDTCDYWPIFLGENDWKIIDIVRSDNGFDEGDVESSKANALQTIGWRNKQSIEIGNYGAYPCDDDGNDYYIVKFMEEPHEVDKDETLQITNDYGTEEFPVAKGDWICRAIWLEKLPGTKSWYFETKHECIVRCQYLIITDLKLVPLGPTNQLHGGAPRSVKNNAVRYEAMRVTDEDHDFMMNEATSREAFDFEENFDGSSSEEEDEEDGDSDTDEGSDLE</sequence>
<accession>K0TD89</accession>
<feature type="region of interest" description="Disordered" evidence="1">
    <location>
        <begin position="137"/>
        <end position="250"/>
    </location>
</feature>
<proteinExistence type="predicted"/>
<organism evidence="2 3">
    <name type="scientific">Thalassiosira oceanica</name>
    <name type="common">Marine diatom</name>
    <dbReference type="NCBI Taxonomy" id="159749"/>
    <lineage>
        <taxon>Eukaryota</taxon>
        <taxon>Sar</taxon>
        <taxon>Stramenopiles</taxon>
        <taxon>Ochrophyta</taxon>
        <taxon>Bacillariophyta</taxon>
        <taxon>Coscinodiscophyceae</taxon>
        <taxon>Thalassiosirophycidae</taxon>
        <taxon>Thalassiosirales</taxon>
        <taxon>Thalassiosiraceae</taxon>
        <taxon>Thalassiosira</taxon>
    </lineage>
</organism>
<feature type="compositionally biased region" description="Basic residues" evidence="1">
    <location>
        <begin position="1"/>
        <end position="12"/>
    </location>
</feature>
<feature type="compositionally biased region" description="Low complexity" evidence="1">
    <location>
        <begin position="300"/>
        <end position="319"/>
    </location>
</feature>